<dbReference type="GO" id="GO:0020037">
    <property type="term" value="F:heme binding"/>
    <property type="evidence" value="ECO:0007669"/>
    <property type="project" value="InterPro"/>
</dbReference>
<dbReference type="PANTHER" id="PTHR22888">
    <property type="entry name" value="CYTOCHROME C OXIDASE, SUBUNIT II"/>
    <property type="match status" value="1"/>
</dbReference>
<dbReference type="PROSITE" id="PS51007">
    <property type="entry name" value="CYTC"/>
    <property type="match status" value="1"/>
</dbReference>
<dbReference type="GO" id="GO:0005886">
    <property type="term" value="C:plasma membrane"/>
    <property type="evidence" value="ECO:0007669"/>
    <property type="project" value="UniProtKB-SubCell"/>
</dbReference>
<evidence type="ECO:0000256" key="12">
    <source>
        <dbReference type="ARBA" id="ARBA00023008"/>
    </source>
</evidence>
<evidence type="ECO:0000256" key="2">
    <source>
        <dbReference type="ARBA" id="ARBA00007866"/>
    </source>
</evidence>
<dbReference type="SUPFAM" id="SSF46626">
    <property type="entry name" value="Cytochrome c"/>
    <property type="match status" value="1"/>
</dbReference>
<evidence type="ECO:0000256" key="6">
    <source>
        <dbReference type="ARBA" id="ARBA00022692"/>
    </source>
</evidence>
<dbReference type="Proteomes" id="UP000744438">
    <property type="component" value="Unassembled WGS sequence"/>
</dbReference>
<comment type="caution">
    <text evidence="24">The sequence shown here is derived from an EMBL/GenBank/DDBJ whole genome shotgun (WGS) entry which is preliminary data.</text>
</comment>
<dbReference type="PANTHER" id="PTHR22888:SF9">
    <property type="entry name" value="CYTOCHROME C OXIDASE SUBUNIT 2"/>
    <property type="match status" value="1"/>
</dbReference>
<dbReference type="GO" id="GO:0016491">
    <property type="term" value="F:oxidoreductase activity"/>
    <property type="evidence" value="ECO:0007669"/>
    <property type="project" value="InterPro"/>
</dbReference>
<accession>A0A937I448</accession>
<evidence type="ECO:0000256" key="11">
    <source>
        <dbReference type="ARBA" id="ARBA00023004"/>
    </source>
</evidence>
<evidence type="ECO:0000256" key="20">
    <source>
        <dbReference type="SAM" id="SignalP"/>
    </source>
</evidence>
<keyword evidence="6 17" id="KW-0812">Transmembrane</keyword>
<feature type="transmembrane region" description="Helical" evidence="19">
    <location>
        <begin position="45"/>
        <end position="66"/>
    </location>
</feature>
<feature type="signal peptide" evidence="20">
    <location>
        <begin position="1"/>
        <end position="21"/>
    </location>
</feature>
<keyword evidence="8" id="KW-1278">Translocase</keyword>
<organism evidence="24 25">
    <name type="scientific">SAR86 cluster bacterium</name>
    <dbReference type="NCBI Taxonomy" id="2030880"/>
    <lineage>
        <taxon>Bacteria</taxon>
        <taxon>Pseudomonadati</taxon>
        <taxon>Pseudomonadota</taxon>
        <taxon>Gammaproteobacteria</taxon>
        <taxon>SAR86 cluster</taxon>
    </lineage>
</organism>
<name>A0A937I448_9GAMM</name>
<evidence type="ECO:0000256" key="19">
    <source>
        <dbReference type="SAM" id="Phobius"/>
    </source>
</evidence>
<evidence type="ECO:0000256" key="10">
    <source>
        <dbReference type="ARBA" id="ARBA00022989"/>
    </source>
</evidence>
<reference evidence="24" key="1">
    <citation type="submission" date="2020-10" db="EMBL/GenBank/DDBJ databases">
        <title>Microbiome of the Black Sea water column analyzed by genome centric metagenomics.</title>
        <authorList>
            <person name="Cabello-Yeves P.J."/>
            <person name="Callieri C."/>
            <person name="Picazo A."/>
            <person name="Mehrshad M."/>
            <person name="Haro-Moreno J.M."/>
            <person name="Roda-Garcia J."/>
            <person name="Dzembekova N."/>
            <person name="Slabakova V."/>
            <person name="Slabakova N."/>
            <person name="Moncheva S."/>
            <person name="Rodriguez-Valera F."/>
        </authorList>
    </citation>
    <scope>NUCLEOTIDE SEQUENCE</scope>
    <source>
        <strain evidence="24">BS307-5m-G49</strain>
    </source>
</reference>
<evidence type="ECO:0000256" key="16">
    <source>
        <dbReference type="PROSITE-ProRule" id="PRU00433"/>
    </source>
</evidence>
<keyword evidence="9 17" id="KW-0249">Electron transport</keyword>
<keyword evidence="7 16" id="KW-0479">Metal-binding</keyword>
<evidence type="ECO:0000256" key="8">
    <source>
        <dbReference type="ARBA" id="ARBA00022967"/>
    </source>
</evidence>
<evidence type="ECO:0000256" key="3">
    <source>
        <dbReference type="ARBA" id="ARBA00022448"/>
    </source>
</evidence>
<dbReference type="PRINTS" id="PR01166">
    <property type="entry name" value="CYCOXIDASEII"/>
</dbReference>
<keyword evidence="5 17" id="KW-0679">Respiratory chain</keyword>
<dbReference type="PROSITE" id="PS50999">
    <property type="entry name" value="COX2_TM"/>
    <property type="match status" value="1"/>
</dbReference>
<dbReference type="Gene3D" id="1.10.287.90">
    <property type="match status" value="1"/>
</dbReference>
<evidence type="ECO:0000256" key="7">
    <source>
        <dbReference type="ARBA" id="ARBA00022723"/>
    </source>
</evidence>
<evidence type="ECO:0000256" key="17">
    <source>
        <dbReference type="RuleBase" id="RU000456"/>
    </source>
</evidence>
<dbReference type="InterPro" id="IPR001505">
    <property type="entry name" value="Copper_CuA"/>
</dbReference>
<comment type="cofactor">
    <cofactor evidence="18">
        <name>Cu cation</name>
        <dbReference type="ChEBI" id="CHEBI:23378"/>
    </cofactor>
    <text evidence="18">Binds a copper A center.</text>
</comment>
<feature type="transmembrane region" description="Helical" evidence="19">
    <location>
        <begin position="87"/>
        <end position="104"/>
    </location>
</feature>
<comment type="subcellular location">
    <subcellularLocation>
        <location evidence="17">Cell membrane</location>
        <topology evidence="17">Multi-pass membrane protein</topology>
    </subcellularLocation>
    <subcellularLocation>
        <location evidence="1">Membrane</location>
        <topology evidence="1">Multi-pass membrane protein</topology>
    </subcellularLocation>
</comment>
<proteinExistence type="inferred from homology"/>
<keyword evidence="13 19" id="KW-0472">Membrane</keyword>
<keyword evidence="4 16" id="KW-0349">Heme</keyword>
<comment type="catalytic activity">
    <reaction evidence="15 18">
        <text>4 Fe(II)-[cytochrome c] + O2 + 8 H(+)(in) = 4 Fe(III)-[cytochrome c] + 2 H2O + 4 H(+)(out)</text>
        <dbReference type="Rhea" id="RHEA:11436"/>
        <dbReference type="Rhea" id="RHEA-COMP:10350"/>
        <dbReference type="Rhea" id="RHEA-COMP:14399"/>
        <dbReference type="ChEBI" id="CHEBI:15377"/>
        <dbReference type="ChEBI" id="CHEBI:15378"/>
        <dbReference type="ChEBI" id="CHEBI:15379"/>
        <dbReference type="ChEBI" id="CHEBI:29033"/>
        <dbReference type="ChEBI" id="CHEBI:29034"/>
        <dbReference type="EC" id="7.1.1.9"/>
    </reaction>
</comment>
<dbReference type="GO" id="GO:0004129">
    <property type="term" value="F:cytochrome-c oxidase activity"/>
    <property type="evidence" value="ECO:0007669"/>
    <property type="project" value="UniProtKB-EC"/>
</dbReference>
<keyword evidence="11 16" id="KW-0408">Iron</keyword>
<evidence type="ECO:0000313" key="24">
    <source>
        <dbReference type="EMBL" id="MBL6811483.1"/>
    </source>
</evidence>
<dbReference type="SUPFAM" id="SSF81464">
    <property type="entry name" value="Cytochrome c oxidase subunit II-like, transmembrane region"/>
    <property type="match status" value="1"/>
</dbReference>
<dbReference type="Gene3D" id="2.60.40.420">
    <property type="entry name" value="Cupredoxins - blue copper proteins"/>
    <property type="match status" value="1"/>
</dbReference>
<keyword evidence="20" id="KW-0732">Signal</keyword>
<dbReference type="EC" id="7.1.1.9" evidence="18"/>
<evidence type="ECO:0000259" key="23">
    <source>
        <dbReference type="PROSITE" id="PS51007"/>
    </source>
</evidence>
<evidence type="ECO:0000259" key="21">
    <source>
        <dbReference type="PROSITE" id="PS50857"/>
    </source>
</evidence>
<evidence type="ECO:0000256" key="15">
    <source>
        <dbReference type="ARBA" id="ARBA00047816"/>
    </source>
</evidence>
<dbReference type="InterPro" id="IPR036909">
    <property type="entry name" value="Cyt_c-like_dom_sf"/>
</dbReference>
<evidence type="ECO:0000256" key="13">
    <source>
        <dbReference type="ARBA" id="ARBA00023136"/>
    </source>
</evidence>
<dbReference type="NCBIfam" id="TIGR02866">
    <property type="entry name" value="CoxB"/>
    <property type="match status" value="1"/>
</dbReference>
<dbReference type="GO" id="GO:0042773">
    <property type="term" value="P:ATP synthesis coupled electron transport"/>
    <property type="evidence" value="ECO:0007669"/>
    <property type="project" value="TreeGrafter"/>
</dbReference>
<dbReference type="InterPro" id="IPR036257">
    <property type="entry name" value="Cyt_c_oxidase_su2_TM_sf"/>
</dbReference>
<comment type="similarity">
    <text evidence="2 17">Belongs to the cytochrome c oxidase subunit 2 family.</text>
</comment>
<dbReference type="Pfam" id="PF02790">
    <property type="entry name" value="COX2_TM"/>
    <property type="match status" value="1"/>
</dbReference>
<dbReference type="EMBL" id="JADHQC010000003">
    <property type="protein sequence ID" value="MBL6811483.1"/>
    <property type="molecule type" value="Genomic_DNA"/>
</dbReference>
<evidence type="ECO:0000256" key="5">
    <source>
        <dbReference type="ARBA" id="ARBA00022660"/>
    </source>
</evidence>
<dbReference type="PROSITE" id="PS00078">
    <property type="entry name" value="COX2"/>
    <property type="match status" value="1"/>
</dbReference>
<keyword evidence="10 19" id="KW-1133">Transmembrane helix</keyword>
<evidence type="ECO:0000256" key="18">
    <source>
        <dbReference type="RuleBase" id="RU004024"/>
    </source>
</evidence>
<dbReference type="PROSITE" id="PS50857">
    <property type="entry name" value="COX2_CUA"/>
    <property type="match status" value="1"/>
</dbReference>
<dbReference type="InterPro" id="IPR009056">
    <property type="entry name" value="Cyt_c-like_dom"/>
</dbReference>
<keyword evidence="12 18" id="KW-0186">Copper</keyword>
<feature type="domain" description="Cytochrome oxidase subunit II transmembrane region profile" evidence="22">
    <location>
        <begin position="20"/>
        <end position="115"/>
    </location>
</feature>
<dbReference type="AlphaFoldDB" id="A0A937I448"/>
<dbReference type="InterPro" id="IPR002429">
    <property type="entry name" value="CcO_II-like_C"/>
</dbReference>
<dbReference type="InterPro" id="IPR008972">
    <property type="entry name" value="Cupredoxin"/>
</dbReference>
<feature type="domain" description="Cytochrome c" evidence="23">
    <location>
        <begin position="273"/>
        <end position="353"/>
    </location>
</feature>
<comment type="function">
    <text evidence="14 18">Subunits I and II form the functional core of the enzyme complex. Electrons originating in cytochrome c are transferred via heme a and Cu(A) to the binuclear center formed by heme a3 and Cu(B).</text>
</comment>
<evidence type="ECO:0000259" key="22">
    <source>
        <dbReference type="PROSITE" id="PS50999"/>
    </source>
</evidence>
<feature type="domain" description="Cytochrome oxidase subunit II copper A binding" evidence="21">
    <location>
        <begin position="116"/>
        <end position="253"/>
    </location>
</feature>
<evidence type="ECO:0000256" key="4">
    <source>
        <dbReference type="ARBA" id="ARBA00022617"/>
    </source>
</evidence>
<protein>
    <recommendedName>
        <fullName evidence="18">Cytochrome c oxidase subunit 2</fullName>
        <ecNumber evidence="18">7.1.1.9</ecNumber>
    </recommendedName>
</protein>
<dbReference type="InterPro" id="IPR011759">
    <property type="entry name" value="Cyt_c_oxidase_su2_TM_dom"/>
</dbReference>
<dbReference type="Gene3D" id="1.10.760.10">
    <property type="entry name" value="Cytochrome c-like domain"/>
    <property type="match status" value="1"/>
</dbReference>
<evidence type="ECO:0000256" key="1">
    <source>
        <dbReference type="ARBA" id="ARBA00004141"/>
    </source>
</evidence>
<keyword evidence="3 17" id="KW-0813">Transport</keyword>
<sequence>MYLKKFILCLTALFLSPLSFSAWDDINMTPGVNAIAQEIFGLHMTIFWICVVIGALVLGFMVFLIIKYRKKEGVEPADFDDNPKLELTWTILFAVILVGMAIPATTTMIKAYDDEEGDINILITGHQWKWQYEYMEDEVSFFSNLLTSLDARNNIAPKTENYLLEVDEPLVIPVNKRVRFLITANDVIHSWWVPDFAVKQDAIPGFINTAWTYVDEPGVYRGQCTELCGVYHGYMPIVVKAVSDSEYKDFIQGKRDLKAQQALLTEKLWETDELFAIGEEVYLKNCVACHQVNGAGIPPVFPALAGSEIVMNDKGRQVEILMEGVQGAAMQSYAEQLTEVEIAAVITYTRKAWGNDAGGDGEIVVPKEILDYKNNKL</sequence>
<dbReference type="GO" id="GO:0005507">
    <property type="term" value="F:copper ion binding"/>
    <property type="evidence" value="ECO:0007669"/>
    <property type="project" value="InterPro"/>
</dbReference>
<evidence type="ECO:0000256" key="9">
    <source>
        <dbReference type="ARBA" id="ARBA00022982"/>
    </source>
</evidence>
<dbReference type="InterPro" id="IPR014222">
    <property type="entry name" value="Cyt_c_oxidase_su2"/>
</dbReference>
<dbReference type="Pfam" id="PF13442">
    <property type="entry name" value="Cytochrome_CBB3"/>
    <property type="match status" value="1"/>
</dbReference>
<dbReference type="InterPro" id="IPR045187">
    <property type="entry name" value="CcO_II"/>
</dbReference>
<feature type="chain" id="PRO_5038141561" description="Cytochrome c oxidase subunit 2" evidence="20">
    <location>
        <begin position="22"/>
        <end position="377"/>
    </location>
</feature>
<gene>
    <name evidence="24" type="primary">coxB</name>
    <name evidence="24" type="ORF">ISQ63_01210</name>
</gene>
<evidence type="ECO:0000313" key="25">
    <source>
        <dbReference type="Proteomes" id="UP000744438"/>
    </source>
</evidence>
<evidence type="ECO:0000256" key="14">
    <source>
        <dbReference type="ARBA" id="ARBA00024688"/>
    </source>
</evidence>
<dbReference type="Pfam" id="PF00116">
    <property type="entry name" value="COX2"/>
    <property type="match status" value="1"/>
</dbReference>
<dbReference type="SUPFAM" id="SSF49503">
    <property type="entry name" value="Cupredoxins"/>
    <property type="match status" value="1"/>
</dbReference>